<feature type="transmembrane region" description="Helical" evidence="6">
    <location>
        <begin position="320"/>
        <end position="339"/>
    </location>
</feature>
<dbReference type="RefSeq" id="WP_145263562.1">
    <property type="nucleotide sequence ID" value="NZ_CP036316.1"/>
</dbReference>
<evidence type="ECO:0000259" key="7">
    <source>
        <dbReference type="Pfam" id="PF03600"/>
    </source>
</evidence>
<feature type="transmembrane region" description="Helical" evidence="6">
    <location>
        <begin position="185"/>
        <end position="203"/>
    </location>
</feature>
<evidence type="ECO:0000256" key="6">
    <source>
        <dbReference type="SAM" id="Phobius"/>
    </source>
</evidence>
<dbReference type="GO" id="GO:0005886">
    <property type="term" value="C:plasma membrane"/>
    <property type="evidence" value="ECO:0007669"/>
    <property type="project" value="TreeGrafter"/>
</dbReference>
<evidence type="ECO:0000256" key="5">
    <source>
        <dbReference type="ARBA" id="ARBA00023136"/>
    </source>
</evidence>
<dbReference type="Pfam" id="PF03600">
    <property type="entry name" value="CitMHS"/>
    <property type="match status" value="1"/>
</dbReference>
<evidence type="ECO:0000313" key="8">
    <source>
        <dbReference type="EMBL" id="QDT65503.1"/>
    </source>
</evidence>
<evidence type="ECO:0000256" key="3">
    <source>
        <dbReference type="ARBA" id="ARBA00022692"/>
    </source>
</evidence>
<feature type="transmembrane region" description="Helical" evidence="6">
    <location>
        <begin position="463"/>
        <end position="485"/>
    </location>
</feature>
<feature type="transmembrane region" description="Helical" evidence="6">
    <location>
        <begin position="351"/>
        <end position="370"/>
    </location>
</feature>
<feature type="transmembrane region" description="Helical" evidence="6">
    <location>
        <begin position="154"/>
        <end position="179"/>
    </location>
</feature>
<name>A0A517TAV7_9PLAN</name>
<dbReference type="AlphaFoldDB" id="A0A517TAV7"/>
<feature type="transmembrane region" description="Helical" evidence="6">
    <location>
        <begin position="124"/>
        <end position="142"/>
    </location>
</feature>
<dbReference type="GO" id="GO:0005315">
    <property type="term" value="F:phosphate transmembrane transporter activity"/>
    <property type="evidence" value="ECO:0007669"/>
    <property type="project" value="TreeGrafter"/>
</dbReference>
<evidence type="ECO:0000256" key="2">
    <source>
        <dbReference type="ARBA" id="ARBA00022448"/>
    </source>
</evidence>
<dbReference type="PANTHER" id="PTHR10283:SF92">
    <property type="entry name" value="LOW-AFFINITY PHOSPHATE TRANSPORTER PHO91"/>
    <property type="match status" value="1"/>
</dbReference>
<feature type="transmembrane region" description="Helical" evidence="6">
    <location>
        <begin position="30"/>
        <end position="51"/>
    </location>
</feature>
<keyword evidence="4 6" id="KW-1133">Transmembrane helix</keyword>
<feature type="domain" description="Citrate transporter-like" evidence="7">
    <location>
        <begin position="69"/>
        <end position="420"/>
    </location>
</feature>
<keyword evidence="5 6" id="KW-0472">Membrane</keyword>
<dbReference type="InterPro" id="IPR004680">
    <property type="entry name" value="Cit_transptr-like_dom"/>
</dbReference>
<keyword evidence="9" id="KW-1185">Reference proteome</keyword>
<keyword evidence="2" id="KW-0813">Transport</keyword>
<keyword evidence="3 6" id="KW-0812">Transmembrane</keyword>
<gene>
    <name evidence="8" type="primary">sdcS_2</name>
    <name evidence="8" type="ORF">V22_27570</name>
</gene>
<organism evidence="8 9">
    <name type="scientific">Calycomorphotria hydatis</name>
    <dbReference type="NCBI Taxonomy" id="2528027"/>
    <lineage>
        <taxon>Bacteria</taxon>
        <taxon>Pseudomonadati</taxon>
        <taxon>Planctomycetota</taxon>
        <taxon>Planctomycetia</taxon>
        <taxon>Planctomycetales</taxon>
        <taxon>Planctomycetaceae</taxon>
        <taxon>Calycomorphotria</taxon>
    </lineage>
</organism>
<dbReference type="Proteomes" id="UP000319976">
    <property type="component" value="Chromosome"/>
</dbReference>
<feature type="transmembrane region" description="Helical" evidence="6">
    <location>
        <begin position="63"/>
        <end position="94"/>
    </location>
</feature>
<dbReference type="PANTHER" id="PTHR10283">
    <property type="entry name" value="SOLUTE CARRIER FAMILY 13 MEMBER"/>
    <property type="match status" value="1"/>
</dbReference>
<feature type="transmembrane region" description="Helical" evidence="6">
    <location>
        <begin position="249"/>
        <end position="275"/>
    </location>
</feature>
<proteinExistence type="predicted"/>
<feature type="transmembrane region" description="Helical" evidence="6">
    <location>
        <begin position="390"/>
        <end position="417"/>
    </location>
</feature>
<evidence type="ECO:0000256" key="4">
    <source>
        <dbReference type="ARBA" id="ARBA00022989"/>
    </source>
</evidence>
<comment type="subcellular location">
    <subcellularLocation>
        <location evidence="1">Membrane</location>
        <topology evidence="1">Multi-pass membrane protein</topology>
    </subcellularLocation>
</comment>
<sequence length="491" mass="53029">MVLWVRPISLLFDDLPWHILLGMKSSIGRLLIALFCLIALFLGATGSLSVLGMTAPQQIAFSMLIIAATLWISEAVPLFVTSLLVLFMSLVWLLPEISHSAIVDPEMEELVESSVSAATFRSPFFSDIILLFLGGFVISTALEEHRLDEQLAGFILSWTGCYVPWLMVGVMSVTAFLSMWMSNTATAAMMTALILPVIGHLPAGDPSRKAIVLSVPFAANIGGLGTPIGSPPNAIGISYMRQIDVDPSFLEWMLIAIPGVLGMLLFAWVLLNLLYRGSSIPEEAIQQRRANYKWTPTTYFVVITTLITAIGWMTGELHGYSSGIVGLIPVIVFFATRTISAKKFRELPWDVLMLMGGGLCLGTCVMESGLDNWIVSRLPLEGASTYVLMVMFGCAAIIMASLMSHTATANLILVIAMGLSVEPISPILIGVVFACSLAMPLPISTPPNAIAFSSGEISVIDLLVPGLIITATGLFLAYTVGYWWWGFVGVI</sequence>
<dbReference type="KEGG" id="chya:V22_27570"/>
<dbReference type="OrthoDB" id="9766267at2"/>
<dbReference type="InterPro" id="IPR001898">
    <property type="entry name" value="SLC13A/DASS"/>
</dbReference>
<reference evidence="8 9" key="1">
    <citation type="submission" date="2019-02" db="EMBL/GenBank/DDBJ databases">
        <title>Deep-cultivation of Planctomycetes and their phenomic and genomic characterization uncovers novel biology.</title>
        <authorList>
            <person name="Wiegand S."/>
            <person name="Jogler M."/>
            <person name="Boedeker C."/>
            <person name="Pinto D."/>
            <person name="Vollmers J."/>
            <person name="Rivas-Marin E."/>
            <person name="Kohn T."/>
            <person name="Peeters S.H."/>
            <person name="Heuer A."/>
            <person name="Rast P."/>
            <person name="Oberbeckmann S."/>
            <person name="Bunk B."/>
            <person name="Jeske O."/>
            <person name="Meyerdierks A."/>
            <person name="Storesund J.E."/>
            <person name="Kallscheuer N."/>
            <person name="Luecker S."/>
            <person name="Lage O.M."/>
            <person name="Pohl T."/>
            <person name="Merkel B.J."/>
            <person name="Hornburger P."/>
            <person name="Mueller R.-W."/>
            <person name="Bruemmer F."/>
            <person name="Labrenz M."/>
            <person name="Spormann A.M."/>
            <person name="Op den Camp H."/>
            <person name="Overmann J."/>
            <person name="Amann R."/>
            <person name="Jetten M.S.M."/>
            <person name="Mascher T."/>
            <person name="Medema M.H."/>
            <person name="Devos D.P."/>
            <person name="Kaster A.-K."/>
            <person name="Ovreas L."/>
            <person name="Rohde M."/>
            <person name="Galperin M.Y."/>
            <person name="Jogler C."/>
        </authorList>
    </citation>
    <scope>NUCLEOTIDE SEQUENCE [LARGE SCALE GENOMIC DNA]</scope>
    <source>
        <strain evidence="8 9">V22</strain>
    </source>
</reference>
<dbReference type="NCBIfam" id="TIGR00785">
    <property type="entry name" value="dass"/>
    <property type="match status" value="1"/>
</dbReference>
<feature type="transmembrane region" description="Helical" evidence="6">
    <location>
        <begin position="210"/>
        <end position="229"/>
    </location>
</feature>
<evidence type="ECO:0000256" key="1">
    <source>
        <dbReference type="ARBA" id="ARBA00004141"/>
    </source>
</evidence>
<feature type="transmembrane region" description="Helical" evidence="6">
    <location>
        <begin position="296"/>
        <end position="314"/>
    </location>
</feature>
<evidence type="ECO:0000313" key="9">
    <source>
        <dbReference type="Proteomes" id="UP000319976"/>
    </source>
</evidence>
<protein>
    <submittedName>
        <fullName evidence="8">Sodium-dependent dicarboxylate transporter SdcS</fullName>
    </submittedName>
</protein>
<dbReference type="EMBL" id="CP036316">
    <property type="protein sequence ID" value="QDT65503.1"/>
    <property type="molecule type" value="Genomic_DNA"/>
</dbReference>
<accession>A0A517TAV7</accession>